<feature type="transmembrane region" description="Helical" evidence="2">
    <location>
        <begin position="223"/>
        <end position="246"/>
    </location>
</feature>
<evidence type="ECO:0000256" key="3">
    <source>
        <dbReference type="SAM" id="SignalP"/>
    </source>
</evidence>
<proteinExistence type="predicted"/>
<dbReference type="AlphaFoldDB" id="A0A8H4IS72"/>
<feature type="signal peptide" evidence="3">
    <location>
        <begin position="1"/>
        <end position="20"/>
    </location>
</feature>
<organism evidence="5 6">
    <name type="scientific">Botryosphaeria dothidea</name>
    <dbReference type="NCBI Taxonomy" id="55169"/>
    <lineage>
        <taxon>Eukaryota</taxon>
        <taxon>Fungi</taxon>
        <taxon>Dikarya</taxon>
        <taxon>Ascomycota</taxon>
        <taxon>Pezizomycotina</taxon>
        <taxon>Dothideomycetes</taxon>
        <taxon>Dothideomycetes incertae sedis</taxon>
        <taxon>Botryosphaeriales</taxon>
        <taxon>Botryosphaeriaceae</taxon>
        <taxon>Botryosphaeria</taxon>
    </lineage>
</organism>
<evidence type="ECO:0000313" key="6">
    <source>
        <dbReference type="Proteomes" id="UP000572817"/>
    </source>
</evidence>
<keyword evidence="2" id="KW-1133">Transmembrane helix</keyword>
<evidence type="ECO:0000256" key="1">
    <source>
        <dbReference type="SAM" id="MobiDB-lite"/>
    </source>
</evidence>
<feature type="compositionally biased region" description="Basic residues" evidence="1">
    <location>
        <begin position="478"/>
        <end position="487"/>
    </location>
</feature>
<dbReference type="PANTHER" id="PTHR43751">
    <property type="entry name" value="SULFATASE"/>
    <property type="match status" value="1"/>
</dbReference>
<dbReference type="Pfam" id="PF00884">
    <property type="entry name" value="Sulfatase"/>
    <property type="match status" value="1"/>
</dbReference>
<comment type="caution">
    <text evidence="5">The sequence shown here is derived from an EMBL/GenBank/DDBJ whole genome shotgun (WGS) entry which is preliminary data.</text>
</comment>
<feature type="transmembrane region" description="Helical" evidence="2">
    <location>
        <begin position="387"/>
        <end position="410"/>
    </location>
</feature>
<dbReference type="OrthoDB" id="103349at2759"/>
<reference evidence="5" key="1">
    <citation type="submission" date="2020-04" db="EMBL/GenBank/DDBJ databases">
        <title>Genome Assembly and Annotation of Botryosphaeria dothidea sdau 11-99, a Latent Pathogen of Apple Fruit Ring Rot in China.</title>
        <authorList>
            <person name="Yu C."/>
            <person name="Diao Y."/>
            <person name="Lu Q."/>
            <person name="Zhao J."/>
            <person name="Cui S."/>
            <person name="Peng C."/>
            <person name="He B."/>
            <person name="Liu H."/>
        </authorList>
    </citation>
    <scope>NUCLEOTIDE SEQUENCE [LARGE SCALE GENOMIC DNA]</scope>
    <source>
        <strain evidence="5">Sdau11-99</strain>
    </source>
</reference>
<feature type="compositionally biased region" description="Pro residues" evidence="1">
    <location>
        <begin position="489"/>
        <end position="518"/>
    </location>
</feature>
<feature type="domain" description="Sulfatase N-terminal" evidence="4">
    <location>
        <begin position="782"/>
        <end position="956"/>
    </location>
</feature>
<accession>A0A8H4IS72</accession>
<keyword evidence="2" id="KW-0812">Transmembrane</keyword>
<dbReference type="InterPro" id="IPR000917">
    <property type="entry name" value="Sulfatase_N"/>
</dbReference>
<feature type="chain" id="PRO_5034377910" evidence="3">
    <location>
        <begin position="21"/>
        <end position="1143"/>
    </location>
</feature>
<keyword evidence="2" id="KW-0472">Membrane</keyword>
<feature type="region of interest" description="Disordered" evidence="1">
    <location>
        <begin position="100"/>
        <end position="130"/>
    </location>
</feature>
<dbReference type="InterPro" id="IPR017850">
    <property type="entry name" value="Alkaline_phosphatase_core_sf"/>
</dbReference>
<dbReference type="SUPFAM" id="SSF53649">
    <property type="entry name" value="Alkaline phosphatase-like"/>
    <property type="match status" value="1"/>
</dbReference>
<sequence>MHAAAIVFLCLLAWARPSHQHPSRLQRTTGCRCSTIHSHQTHAFWLQPPELENPSDTCRRLGYQLGHWLAWIDGNTDLQTAWQLYDDILQNRQPNAALQQKKGLNRTASQDEEAAEKSTVSCSIEGMDDSREGATPSDFLLIRVFLGIIVLVVLFESGSTICSWQHATPAPNEQPLACYPSTMEPGQIWPLSVLLRTKDQFALFFVSSFAAKLLHLYSHRASLPILLIVLYTPTFFLPDVLLVLFNKLVVYRQNRSRAWRIFGGLLALLTAATSASQISFYIETGGEVQWMAAGNLAMDPGGLRMILSELPKFSVFILAFSGVAWLIAPRFYALVGRVLHKVGLSFRQMHRCLRGKSQLSGYEQLAGPCDEGVEPSKSDERTTIPSLLKAAAISVGVVAATVTVAVLQIVRPRTPPYAHMSGSLPITLFEGLFFNPINGEFCLPYPHHRVDFPFEQYAKLAGHAPPPDWKPLTDECRRRRRHHHHGLPHGPPPPGMPPLPPGPPLPHHGPPPPPPLPPDYYDDGDLYPRGPPAEDWAFDGPPPPPAHHRHHGHYDPTCDPLKLSNLEESLFEPLASSVKTNQPSIKNVLLITLESTRKDMFPFRKDSGVYNSILSSYHDASAAVELDKKLRNLTTTAAFLTGESTNFDEDAAFNETGAVGSWVSKFQDGRGGINVQGAVTGSAFTLKSLLTSLCGVEALPVDFTEEVKGRIYQPCLPQIMDLFNKAEANDSASSDFVETLDKEDFLSWPWDSAMVQSVTDQFDSQYTLDDQIGFRTQILESTLSNPASKHYPPKEPKSNYFGYPETEALPYMRDLFASAKQQQRRLFVSHLTSTPHHPFATPESWGEKESYLRRKRYQPEDEFDHYLNTIKYQDEYLDRVFGMLDDVGALNETLVVLVGDHGLAFATPDGSKSTFENGHVANFAIPLLFAHPALPRLQISSQTTPTSIVPTILDLLAQTHSLSGAQKTAAHHLLPRYQGHSMIREQKWSVPVTDRAPRHHHHPDAALPADASFPTTNATTAHPFHFSIINPGGSVLSIAQSASPYRLVLPLCSTHGLRFTDTRGDPGEAAPIIAWSVDGLLKDVRAKHGREAAEWADLAVRLGGWWFWEQRSRWGYHYAARSTDRGAVEGGGGRIRKEHWWET</sequence>
<feature type="transmembrane region" description="Helical" evidence="2">
    <location>
        <begin position="258"/>
        <end position="282"/>
    </location>
</feature>
<evidence type="ECO:0000256" key="2">
    <source>
        <dbReference type="SAM" id="Phobius"/>
    </source>
</evidence>
<gene>
    <name evidence="5" type="ORF">GTA08_BOTSDO04917</name>
</gene>
<feature type="transmembrane region" description="Helical" evidence="2">
    <location>
        <begin position="139"/>
        <end position="155"/>
    </location>
</feature>
<dbReference type="Gene3D" id="3.40.720.10">
    <property type="entry name" value="Alkaline Phosphatase, subunit A"/>
    <property type="match status" value="1"/>
</dbReference>
<evidence type="ECO:0000313" key="5">
    <source>
        <dbReference type="EMBL" id="KAF4306256.1"/>
    </source>
</evidence>
<dbReference type="Proteomes" id="UP000572817">
    <property type="component" value="Unassembled WGS sequence"/>
</dbReference>
<evidence type="ECO:0000259" key="4">
    <source>
        <dbReference type="Pfam" id="PF00884"/>
    </source>
</evidence>
<dbReference type="InterPro" id="IPR052701">
    <property type="entry name" value="GAG_Ulvan_Degrading_Sulfatases"/>
</dbReference>
<dbReference type="EMBL" id="WWBZ02000033">
    <property type="protein sequence ID" value="KAF4306256.1"/>
    <property type="molecule type" value="Genomic_DNA"/>
</dbReference>
<keyword evidence="3" id="KW-0732">Signal</keyword>
<keyword evidence="6" id="KW-1185">Reference proteome</keyword>
<name>A0A8H4IS72_9PEZI</name>
<protein>
    <submittedName>
        <fullName evidence="5">Sulfatase domain-containing protein</fullName>
    </submittedName>
</protein>
<dbReference type="PANTHER" id="PTHR43751:SF3">
    <property type="entry name" value="SULFATASE N-TERMINAL DOMAIN-CONTAINING PROTEIN"/>
    <property type="match status" value="1"/>
</dbReference>
<feature type="transmembrane region" description="Helical" evidence="2">
    <location>
        <begin position="313"/>
        <end position="339"/>
    </location>
</feature>
<feature type="region of interest" description="Disordered" evidence="1">
    <location>
        <begin position="478"/>
        <end position="554"/>
    </location>
</feature>